<dbReference type="InterPro" id="IPR023213">
    <property type="entry name" value="CAT-like_dom_sf"/>
</dbReference>
<dbReference type="PANTHER" id="PTHR45527">
    <property type="entry name" value="NONRIBOSOMAL PEPTIDE SYNTHETASE"/>
    <property type="match status" value="1"/>
</dbReference>
<dbReference type="SUPFAM" id="SSF52777">
    <property type="entry name" value="CoA-dependent acyltransferases"/>
    <property type="match status" value="2"/>
</dbReference>
<dbReference type="InterPro" id="IPR009081">
    <property type="entry name" value="PP-bd_ACP"/>
</dbReference>
<evidence type="ECO:0000313" key="5">
    <source>
        <dbReference type="EMBL" id="MEN2991207.1"/>
    </source>
</evidence>
<dbReference type="InterPro" id="IPR029058">
    <property type="entry name" value="AB_hydrolase_fold"/>
</dbReference>
<dbReference type="Pfam" id="PF00668">
    <property type="entry name" value="Condensation"/>
    <property type="match status" value="1"/>
</dbReference>
<dbReference type="Gene3D" id="3.30.300.30">
    <property type="match status" value="1"/>
</dbReference>
<sequence>MSARERPAGADIRLPLATCQDDVLTDQRAHPGSAHQTIGGCCFLVGPLDIDRLVLALHRLMAEAVALRLVPDDADGQWLRGQVVPAVTVTDVSDAPDPDKRIRDDWQAMAARMITVEGRRPPWRVVISRAGPERHGVMALFHHAVMDGYGSSLFFQRWAAHYTAIDQGLPPPPLDDPGYERFIADSRAYATGPGIERDLDHWQRLFATLPPPLMADRAPPAVDAGHDAGRLPLASLVEMAVPRAVHDRAGGAVGVDGASRFHLYLAALAVVLAGQYGRDDLVIAVPTLNRPGRRYRQTLGLFAGLLPLRVTVAATDTPADLVARIGRGLRQAYRHRRVPLARLCGRLDLLRQGRARLFDVVLSFERQDYATSFGAARLTEARQLFSGVARYPLAVTLCDFLPGDDPALVIEAARGQVSANEATLIGARLTHVLTALVDNPDLPLGRIDLLPATERELLATIGGDVPARDDAAAPRATVVSTFLDSVRRRPDAPAVLWSGGMMSYAALAAAAGDIALRLRQAGVARGHVVGVQMPPGMPDLVSAMLGVMMAGAAVVPVDPEAPVAYRAARLAELDVAALIVGGGDGEPELTAVCPLVLAVGQRTASPSGAVAVAPEGPVAGDPAYVLFTSGSTGAPKRVVVGHDALLRRLSWLAEHWQVTADDRTGAMVRPGFDPSLIALLMPLIRGGAVALPTAWRMTAGELGDFLAAHKVSIVPLVPATLALVLDATRGRGDIHLRAACCGGEALPRLLADRFICQTGARLTNLYGPTEATIFATAWACMASDAGNGPMPVGLPAGGAVIRLIDRDGDLAALGAVGEICIGGAGLAQGYAGQPALTAARFVPDPVTPGARLYRTGDLGRWGDDGALRFLGRMDRQVKLNGQRIEPGEIEAVLLADPSVRAAVVRVVGEGHSRRLHGWVASEAVDGPALADRLRQNIEKLLPLHMRLAGISVLPELPLMPATAKLDEAALIESLAPLQPPAERRAVTLAAEPETVLERALCDLWSAALGIGHVGVHDDLFALGGDSMAAMTVLAGLRPIAGPDLSLSLLVRHPTVAGQVRAVGMALAHRAVRLAGPAAATSAPIYLAASGHGDALRFRRLADALGACHDVLMLQPPMTDARAADAGAADAAAAEVRRPDFADLAERYGAMIGDAGDARGEAAARHGIAVAGFSIGGLAALETARHLRRSGVSVQRLILIDTTYPVDPARGIAAWRTFAAVVRRLGLHQRGGALWRLISMLEDRGLAWQLQALRQYQPAAYDGPVDLIISSGMRPFAPLLFNRWRRVLTGPLRVHHVEGLHGTLLQPGRVEHLAALLDRLTAGGPAS</sequence>
<gene>
    <name evidence="5" type="ORF">WG926_23035</name>
</gene>
<dbReference type="InterPro" id="IPR036736">
    <property type="entry name" value="ACP-like_sf"/>
</dbReference>
<evidence type="ECO:0000313" key="6">
    <source>
        <dbReference type="Proteomes" id="UP001413721"/>
    </source>
</evidence>
<dbReference type="Pfam" id="PF00501">
    <property type="entry name" value="AMP-binding"/>
    <property type="match status" value="1"/>
</dbReference>
<organism evidence="5 6">
    <name type="scientific">Tistrella arctica</name>
    <dbReference type="NCBI Taxonomy" id="3133430"/>
    <lineage>
        <taxon>Bacteria</taxon>
        <taxon>Pseudomonadati</taxon>
        <taxon>Pseudomonadota</taxon>
        <taxon>Alphaproteobacteria</taxon>
        <taxon>Geminicoccales</taxon>
        <taxon>Geminicoccaceae</taxon>
        <taxon>Tistrella</taxon>
    </lineage>
</organism>
<dbReference type="Gene3D" id="3.30.559.10">
    <property type="entry name" value="Chloramphenicol acetyltransferase-like domain"/>
    <property type="match status" value="1"/>
</dbReference>
<evidence type="ECO:0000259" key="4">
    <source>
        <dbReference type="PROSITE" id="PS50075"/>
    </source>
</evidence>
<keyword evidence="6" id="KW-1185">Reference proteome</keyword>
<dbReference type="EMBL" id="JBBKTW010000010">
    <property type="protein sequence ID" value="MEN2991207.1"/>
    <property type="molecule type" value="Genomic_DNA"/>
</dbReference>
<proteinExistence type="predicted"/>
<keyword evidence="3" id="KW-0597">Phosphoprotein</keyword>
<dbReference type="SUPFAM" id="SSF53474">
    <property type="entry name" value="alpha/beta-Hydrolases"/>
    <property type="match status" value="1"/>
</dbReference>
<dbReference type="PROSITE" id="PS50075">
    <property type="entry name" value="CARRIER"/>
    <property type="match status" value="1"/>
</dbReference>
<dbReference type="InterPro" id="IPR006162">
    <property type="entry name" value="Ppantetheine_attach_site"/>
</dbReference>
<dbReference type="Pfam" id="PF00550">
    <property type="entry name" value="PP-binding"/>
    <property type="match status" value="1"/>
</dbReference>
<dbReference type="NCBIfam" id="TIGR01733">
    <property type="entry name" value="AA-adenyl-dom"/>
    <property type="match status" value="1"/>
</dbReference>
<dbReference type="SUPFAM" id="SSF47336">
    <property type="entry name" value="ACP-like"/>
    <property type="match status" value="1"/>
</dbReference>
<name>A0ABU9YQW1_9PROT</name>
<accession>A0ABU9YQW1</accession>
<dbReference type="InterPro" id="IPR010071">
    <property type="entry name" value="AA_adenyl_dom"/>
</dbReference>
<dbReference type="InterPro" id="IPR045851">
    <property type="entry name" value="AMP-bd_C_sf"/>
</dbReference>
<feature type="domain" description="Carrier" evidence="4">
    <location>
        <begin position="991"/>
        <end position="1066"/>
    </location>
</feature>
<dbReference type="Gene3D" id="3.40.50.12780">
    <property type="entry name" value="N-terminal domain of ligase-like"/>
    <property type="match status" value="1"/>
</dbReference>
<dbReference type="Gene3D" id="3.30.559.30">
    <property type="entry name" value="Nonribosomal peptide synthetase, condensation domain"/>
    <property type="match status" value="1"/>
</dbReference>
<evidence type="ECO:0000256" key="2">
    <source>
        <dbReference type="ARBA" id="ARBA00022450"/>
    </source>
</evidence>
<comment type="caution">
    <text evidence="5">The sequence shown here is derived from an EMBL/GenBank/DDBJ whole genome shotgun (WGS) entry which is preliminary data.</text>
</comment>
<dbReference type="CDD" id="cd05930">
    <property type="entry name" value="A_NRPS"/>
    <property type="match status" value="1"/>
</dbReference>
<dbReference type="InterPro" id="IPR001031">
    <property type="entry name" value="Thioesterase"/>
</dbReference>
<dbReference type="InterPro" id="IPR042099">
    <property type="entry name" value="ANL_N_sf"/>
</dbReference>
<dbReference type="SUPFAM" id="SSF56801">
    <property type="entry name" value="Acetyl-CoA synthetase-like"/>
    <property type="match status" value="1"/>
</dbReference>
<dbReference type="InterPro" id="IPR020845">
    <property type="entry name" value="AMP-binding_CS"/>
</dbReference>
<dbReference type="Pfam" id="PF00975">
    <property type="entry name" value="Thioesterase"/>
    <property type="match status" value="1"/>
</dbReference>
<reference evidence="5 6" key="1">
    <citation type="submission" date="2024-03" db="EMBL/GenBank/DDBJ databases">
        <title>High-quality draft genome sequencing of Tistrella sp. BH-R2-4.</title>
        <authorList>
            <person name="Dong C."/>
        </authorList>
    </citation>
    <scope>NUCLEOTIDE SEQUENCE [LARGE SCALE GENOMIC DNA]</scope>
    <source>
        <strain evidence="5 6">BH-R2-4</strain>
    </source>
</reference>
<dbReference type="PANTHER" id="PTHR45527:SF1">
    <property type="entry name" value="FATTY ACID SYNTHASE"/>
    <property type="match status" value="1"/>
</dbReference>
<keyword evidence="2" id="KW-0596">Phosphopantetheine</keyword>
<evidence type="ECO:0000256" key="1">
    <source>
        <dbReference type="ARBA" id="ARBA00001957"/>
    </source>
</evidence>
<dbReference type="PROSITE" id="PS00455">
    <property type="entry name" value="AMP_BINDING"/>
    <property type="match status" value="1"/>
</dbReference>
<dbReference type="PROSITE" id="PS00012">
    <property type="entry name" value="PHOSPHOPANTETHEINE"/>
    <property type="match status" value="1"/>
</dbReference>
<dbReference type="InterPro" id="IPR001242">
    <property type="entry name" value="Condensation_dom"/>
</dbReference>
<comment type="cofactor">
    <cofactor evidence="1">
        <name>pantetheine 4'-phosphate</name>
        <dbReference type="ChEBI" id="CHEBI:47942"/>
    </cofactor>
</comment>
<dbReference type="RefSeq" id="WP_345938384.1">
    <property type="nucleotide sequence ID" value="NZ_JBBKTW010000010.1"/>
</dbReference>
<dbReference type="InterPro" id="IPR000873">
    <property type="entry name" value="AMP-dep_synth/lig_dom"/>
</dbReference>
<dbReference type="Gene3D" id="1.10.1200.10">
    <property type="entry name" value="ACP-like"/>
    <property type="match status" value="1"/>
</dbReference>
<dbReference type="Gene3D" id="3.40.50.1820">
    <property type="entry name" value="alpha/beta hydrolase"/>
    <property type="match status" value="1"/>
</dbReference>
<protein>
    <submittedName>
        <fullName evidence="5">Amino acid adenylation domain-containing protein</fullName>
    </submittedName>
</protein>
<dbReference type="Proteomes" id="UP001413721">
    <property type="component" value="Unassembled WGS sequence"/>
</dbReference>
<evidence type="ECO:0000256" key="3">
    <source>
        <dbReference type="ARBA" id="ARBA00022553"/>
    </source>
</evidence>